<sequence>MTELSRTIPRHDMSRPTRELGLEVIRSLSDPARAAAESLLAESLRDRWSHVQRVAATAGELADAVGLSQAERDLAVASAWLHDVGYAPALLRSLDSRCLGPTGFHPLDGAVYLYAEGWPDDLVGLVAHHSLADVEALHRGLEPELVQYPDRPGLVRDVLWVADLTSGPRGQRLTIDNAWPTWCCATAETIWSASAWW</sequence>
<evidence type="ECO:0000313" key="2">
    <source>
        <dbReference type="EMBL" id="MEW9267442.1"/>
    </source>
</evidence>
<gene>
    <name evidence="2" type="ORF">AB1207_22075</name>
</gene>
<feature type="domain" description="HD" evidence="1">
    <location>
        <begin position="47"/>
        <end position="136"/>
    </location>
</feature>
<dbReference type="Pfam" id="PF01966">
    <property type="entry name" value="HD"/>
    <property type="match status" value="1"/>
</dbReference>
<dbReference type="SUPFAM" id="SSF109604">
    <property type="entry name" value="HD-domain/PDEase-like"/>
    <property type="match status" value="1"/>
</dbReference>
<dbReference type="RefSeq" id="WP_367640794.1">
    <property type="nucleotide sequence ID" value="NZ_JBFNQN010000018.1"/>
</dbReference>
<reference evidence="2 3" key="1">
    <citation type="submission" date="2024-07" db="EMBL/GenBank/DDBJ databases">
        <authorList>
            <person name="Thanompreechachai J."/>
            <person name="Duangmal K."/>
        </authorList>
    </citation>
    <scope>NUCLEOTIDE SEQUENCE [LARGE SCALE GENOMIC DNA]</scope>
    <source>
        <strain evidence="2 3">KCTC 19886</strain>
    </source>
</reference>
<dbReference type="Gene3D" id="1.10.3210.10">
    <property type="entry name" value="Hypothetical protein af1432"/>
    <property type="match status" value="1"/>
</dbReference>
<evidence type="ECO:0000313" key="3">
    <source>
        <dbReference type="Proteomes" id="UP001555826"/>
    </source>
</evidence>
<dbReference type="EMBL" id="JBFNQN010000018">
    <property type="protein sequence ID" value="MEW9267442.1"/>
    <property type="molecule type" value="Genomic_DNA"/>
</dbReference>
<dbReference type="InterPro" id="IPR003607">
    <property type="entry name" value="HD/PDEase_dom"/>
</dbReference>
<keyword evidence="3" id="KW-1185">Reference proteome</keyword>
<dbReference type="Proteomes" id="UP001555826">
    <property type="component" value="Unassembled WGS sequence"/>
</dbReference>
<dbReference type="CDD" id="cd00077">
    <property type="entry name" value="HDc"/>
    <property type="match status" value="1"/>
</dbReference>
<organism evidence="2 3">
    <name type="scientific">Kineococcus endophyticus</name>
    <dbReference type="NCBI Taxonomy" id="1181883"/>
    <lineage>
        <taxon>Bacteria</taxon>
        <taxon>Bacillati</taxon>
        <taxon>Actinomycetota</taxon>
        <taxon>Actinomycetes</taxon>
        <taxon>Kineosporiales</taxon>
        <taxon>Kineosporiaceae</taxon>
        <taxon>Kineococcus</taxon>
    </lineage>
</organism>
<dbReference type="InterPro" id="IPR006674">
    <property type="entry name" value="HD_domain"/>
</dbReference>
<accession>A0ABV3PCS1</accession>
<protein>
    <submittedName>
        <fullName evidence="2">HD domain-containing protein</fullName>
    </submittedName>
</protein>
<proteinExistence type="predicted"/>
<comment type="caution">
    <text evidence="2">The sequence shown here is derived from an EMBL/GenBank/DDBJ whole genome shotgun (WGS) entry which is preliminary data.</text>
</comment>
<evidence type="ECO:0000259" key="1">
    <source>
        <dbReference type="Pfam" id="PF01966"/>
    </source>
</evidence>
<name>A0ABV3PCS1_9ACTN</name>